<dbReference type="PANTHER" id="PTHR15346">
    <property type="entry name" value="DYNACTIN SUBUNIT"/>
    <property type="match status" value="1"/>
</dbReference>
<feature type="compositionally biased region" description="Low complexity" evidence="3">
    <location>
        <begin position="232"/>
        <end position="241"/>
    </location>
</feature>
<feature type="region of interest" description="Disordered" evidence="3">
    <location>
        <begin position="158"/>
        <end position="241"/>
    </location>
</feature>
<evidence type="ECO:0000256" key="2">
    <source>
        <dbReference type="ARBA" id="ARBA00022490"/>
    </source>
</evidence>
<reference evidence="4 5" key="1">
    <citation type="journal article" date="2014" name="BMC Genomics">
        <title>Comparative genomics of the major fungal agents of human and animal Sporotrichosis: Sporothrix schenckii and Sporothrix brasiliensis.</title>
        <authorList>
            <person name="Teixeira M.M."/>
            <person name="de Almeida L.G."/>
            <person name="Kubitschek-Barreira P."/>
            <person name="Alves F.L."/>
            <person name="Kioshima E.S."/>
            <person name="Abadio A.K."/>
            <person name="Fernandes L."/>
            <person name="Derengowski L.S."/>
            <person name="Ferreira K.S."/>
            <person name="Souza R.C."/>
            <person name="Ruiz J.C."/>
            <person name="de Andrade N.C."/>
            <person name="Paes H.C."/>
            <person name="Nicola A.M."/>
            <person name="Albuquerque P."/>
            <person name="Gerber A.L."/>
            <person name="Martins V.P."/>
            <person name="Peconick L.D."/>
            <person name="Neto A.V."/>
            <person name="Chaucanez C.B."/>
            <person name="Silva P.A."/>
            <person name="Cunha O.L."/>
            <person name="de Oliveira F.F."/>
            <person name="dos Santos T.C."/>
            <person name="Barros A.L."/>
            <person name="Soares M.A."/>
            <person name="de Oliveira L.M."/>
            <person name="Marini M.M."/>
            <person name="Villalobos-Duno H."/>
            <person name="Cunha M.M."/>
            <person name="de Hoog S."/>
            <person name="da Silveira J.F."/>
            <person name="Henrissat B."/>
            <person name="Nino-Vega G.A."/>
            <person name="Cisalpino P.S."/>
            <person name="Mora-Montes H.M."/>
            <person name="Almeida S.R."/>
            <person name="Stajich J.E."/>
            <person name="Lopes-Bezerra L.M."/>
            <person name="Vasconcelos A.T."/>
            <person name="Felipe M.S."/>
        </authorList>
    </citation>
    <scope>NUCLEOTIDE SEQUENCE [LARGE SCALE GENOMIC DNA]</scope>
    <source>
        <strain evidence="4 5">1099-18</strain>
    </source>
</reference>
<dbReference type="EMBL" id="AXCR01000007">
    <property type="protein sequence ID" value="KJR85780.1"/>
    <property type="molecule type" value="Genomic_DNA"/>
</dbReference>
<organism evidence="4 5">
    <name type="scientific">Sporothrix schenckii 1099-18</name>
    <dbReference type="NCBI Taxonomy" id="1397361"/>
    <lineage>
        <taxon>Eukaryota</taxon>
        <taxon>Fungi</taxon>
        <taxon>Dikarya</taxon>
        <taxon>Ascomycota</taxon>
        <taxon>Pezizomycotina</taxon>
        <taxon>Sordariomycetes</taxon>
        <taxon>Sordariomycetidae</taxon>
        <taxon>Ophiostomatales</taxon>
        <taxon>Ophiostomataceae</taxon>
        <taxon>Sporothrix</taxon>
    </lineage>
</organism>
<keyword evidence="2" id="KW-0963">Cytoplasm</keyword>
<sequence length="460" mass="48417">MALNRKYSALPDLDTAPDIYETPELTDDNSTVLTTTGRSPSDESDDNDDDDDVDTGISRSRVQVGQARSRFVGSTVDARGVDFSDRVDGKRKSYRTATSARRRRRQQQAVLGDVSDDDGEGNENGDDDDEDSDSPDGLERKIARLKREVEEAKLAYNRQKAEAAAAKANAKGAAPGTEAGRDLDSLSQALDDIARLADEHAATTTRSLAPGPPTTAPAESASSPSPSPSAPAPSAAGAHALAQTADFDRRLVLLERSIGIEGGDGAGLPRAILPTLDALQRQIGTLADASTASLDGIARRVRTLAQEADQLAKARQAAKAAQEALADVTGGKAADGPGHTAKDASRDASKEASKDDGDDAKINALYGTLPTIEQLAPLLPPLLDRLRSLRAIHADAAGASELLDALAQQQADTAAEVKQWRQGLDTMEAALRDGETTMGKNAQVMEGWVKGLEARLDKLA</sequence>
<feature type="compositionally biased region" description="Acidic residues" evidence="3">
    <location>
        <begin position="114"/>
        <end position="136"/>
    </location>
</feature>
<dbReference type="RefSeq" id="XP_016588456.1">
    <property type="nucleotide sequence ID" value="XM_016735768.1"/>
</dbReference>
<feature type="compositionally biased region" description="Basic and acidic residues" evidence="3">
    <location>
        <begin position="192"/>
        <end position="201"/>
    </location>
</feature>
<accession>A0A0F2MAC3</accession>
<dbReference type="GO" id="GO:0005737">
    <property type="term" value="C:cytoplasm"/>
    <property type="evidence" value="ECO:0007669"/>
    <property type="project" value="UniProtKB-SubCell"/>
</dbReference>
<feature type="compositionally biased region" description="Low complexity" evidence="3">
    <location>
        <begin position="162"/>
        <end position="174"/>
    </location>
</feature>
<feature type="region of interest" description="Disordered" evidence="3">
    <location>
        <begin position="328"/>
        <end position="360"/>
    </location>
</feature>
<evidence type="ECO:0000256" key="3">
    <source>
        <dbReference type="SAM" id="MobiDB-lite"/>
    </source>
</evidence>
<dbReference type="GeneID" id="27671045"/>
<gene>
    <name evidence="4" type="ORF">SPSK_09191</name>
</gene>
<feature type="compositionally biased region" description="Basic and acidic residues" evidence="3">
    <location>
        <begin position="340"/>
        <end position="360"/>
    </location>
</feature>
<proteinExistence type="predicted"/>
<feature type="region of interest" description="Disordered" evidence="3">
    <location>
        <begin position="1"/>
        <end position="139"/>
    </location>
</feature>
<feature type="compositionally biased region" description="Acidic residues" evidence="3">
    <location>
        <begin position="42"/>
        <end position="54"/>
    </location>
</feature>
<feature type="compositionally biased region" description="Polar residues" evidence="3">
    <location>
        <begin position="28"/>
        <end position="38"/>
    </location>
</feature>
<dbReference type="OrthoDB" id="4977at2759"/>
<evidence type="ECO:0000256" key="1">
    <source>
        <dbReference type="ARBA" id="ARBA00004496"/>
    </source>
</evidence>
<name>A0A0F2MAC3_SPOSC</name>
<dbReference type="Pfam" id="PF04912">
    <property type="entry name" value="Dynamitin"/>
    <property type="match status" value="1"/>
</dbReference>
<dbReference type="GO" id="GO:0005869">
    <property type="term" value="C:dynactin complex"/>
    <property type="evidence" value="ECO:0007669"/>
    <property type="project" value="InterPro"/>
</dbReference>
<feature type="compositionally biased region" description="Basic and acidic residues" evidence="3">
    <location>
        <begin position="79"/>
        <end position="91"/>
    </location>
</feature>
<comment type="caution">
    <text evidence="4">The sequence shown here is derived from an EMBL/GenBank/DDBJ whole genome shotgun (WGS) entry which is preliminary data.</text>
</comment>
<dbReference type="InterPro" id="IPR028133">
    <property type="entry name" value="Dynamitin"/>
</dbReference>
<protein>
    <submittedName>
        <fullName evidence="4">Dynactin 2</fullName>
    </submittedName>
</protein>
<dbReference type="GO" id="GO:0007017">
    <property type="term" value="P:microtubule-based process"/>
    <property type="evidence" value="ECO:0007669"/>
    <property type="project" value="InterPro"/>
</dbReference>
<dbReference type="Proteomes" id="UP000033710">
    <property type="component" value="Unassembled WGS sequence"/>
</dbReference>
<reference evidence="4 5" key="2">
    <citation type="journal article" date="2015" name="Eukaryot. Cell">
        <title>Asexual propagation of a virulent clone complex in a human and feline outbreak of sporotrichosis.</title>
        <authorList>
            <person name="Teixeira Mde M."/>
            <person name="Rodrigues A.M."/>
            <person name="Tsui C.K."/>
            <person name="de Almeida L.G."/>
            <person name="Van Diepeningen A.D."/>
            <person name="van den Ende B.G."/>
            <person name="Fernandes G.F."/>
            <person name="Kano R."/>
            <person name="Hamelin R.C."/>
            <person name="Lopes-Bezerra L.M."/>
            <person name="Vasconcelos A.T."/>
            <person name="de Hoog S."/>
            <person name="de Camargo Z.P."/>
            <person name="Felipe M.S."/>
        </authorList>
    </citation>
    <scope>NUCLEOTIDE SEQUENCE [LARGE SCALE GENOMIC DNA]</scope>
    <source>
        <strain evidence="4 5">1099-18</strain>
    </source>
</reference>
<evidence type="ECO:0000313" key="4">
    <source>
        <dbReference type="EMBL" id="KJR85780.1"/>
    </source>
</evidence>
<dbReference type="KEGG" id="ssck:SPSK_09191"/>
<dbReference type="VEuPathDB" id="FungiDB:SPSK_09191"/>
<dbReference type="AlphaFoldDB" id="A0A0F2MAC3"/>
<evidence type="ECO:0000313" key="5">
    <source>
        <dbReference type="Proteomes" id="UP000033710"/>
    </source>
</evidence>
<comment type="subcellular location">
    <subcellularLocation>
        <location evidence="1">Cytoplasm</location>
    </subcellularLocation>
</comment>